<keyword evidence="2" id="KW-1185">Reference proteome</keyword>
<dbReference type="EMBL" id="KN747074">
    <property type="protein sequence ID" value="KIH51280.1"/>
    <property type="molecule type" value="Genomic_DNA"/>
</dbReference>
<dbReference type="SUPFAM" id="SSF53822">
    <property type="entry name" value="Periplasmic binding protein-like I"/>
    <property type="match status" value="1"/>
</dbReference>
<evidence type="ECO:0000313" key="2">
    <source>
        <dbReference type="Proteomes" id="UP000054047"/>
    </source>
</evidence>
<dbReference type="AlphaFoldDB" id="A0A0C2FRS6"/>
<proteinExistence type="predicted"/>
<gene>
    <name evidence="1" type="ORF">ANCDUO_18635</name>
</gene>
<dbReference type="InterPro" id="IPR028082">
    <property type="entry name" value="Peripla_BP_I"/>
</dbReference>
<organism evidence="1 2">
    <name type="scientific">Ancylostoma duodenale</name>
    <dbReference type="NCBI Taxonomy" id="51022"/>
    <lineage>
        <taxon>Eukaryota</taxon>
        <taxon>Metazoa</taxon>
        <taxon>Ecdysozoa</taxon>
        <taxon>Nematoda</taxon>
        <taxon>Chromadorea</taxon>
        <taxon>Rhabditida</taxon>
        <taxon>Rhabditina</taxon>
        <taxon>Rhabditomorpha</taxon>
        <taxon>Strongyloidea</taxon>
        <taxon>Ancylostomatidae</taxon>
        <taxon>Ancylostomatinae</taxon>
        <taxon>Ancylostoma</taxon>
    </lineage>
</organism>
<evidence type="ECO:0008006" key="3">
    <source>
        <dbReference type="Google" id="ProtNLM"/>
    </source>
</evidence>
<accession>A0A0C2FRS6</accession>
<feature type="non-terminal residue" evidence="1">
    <location>
        <position position="148"/>
    </location>
</feature>
<sequence>MFSSTRDLTAMFREASAKYGLSETEFVFIFPWLQEGANGASPFVGSDTSILDKVKQTYGNCILTNIYGYIALFDAFKMLAVAGRRILNKTGQFSSVTDGKVMWNAMRRMTTPGMVSNAGIGSGTVMLDDLAERVPFYSAFFVDKNRNQ</sequence>
<evidence type="ECO:0000313" key="1">
    <source>
        <dbReference type="EMBL" id="KIH51280.1"/>
    </source>
</evidence>
<name>A0A0C2FRS6_9BILA</name>
<dbReference type="OrthoDB" id="1890790at2759"/>
<protein>
    <recommendedName>
        <fullName evidence="3">Receptor ligand binding region domain-containing protein</fullName>
    </recommendedName>
</protein>
<reference evidence="1 2" key="1">
    <citation type="submission" date="2013-12" db="EMBL/GenBank/DDBJ databases">
        <title>Draft genome of the parsitic nematode Ancylostoma duodenale.</title>
        <authorList>
            <person name="Mitreva M."/>
        </authorList>
    </citation>
    <scope>NUCLEOTIDE SEQUENCE [LARGE SCALE GENOMIC DNA]</scope>
    <source>
        <strain evidence="1 2">Zhejiang</strain>
    </source>
</reference>
<dbReference type="Proteomes" id="UP000054047">
    <property type="component" value="Unassembled WGS sequence"/>
</dbReference>